<keyword evidence="2" id="KW-1133">Transmembrane helix</keyword>
<keyword evidence="4" id="KW-1185">Reference proteome</keyword>
<dbReference type="Proteomes" id="UP001144673">
    <property type="component" value="Chromosome 5"/>
</dbReference>
<evidence type="ECO:0000256" key="1">
    <source>
        <dbReference type="SAM" id="MobiDB-lite"/>
    </source>
</evidence>
<evidence type="ECO:0000256" key="2">
    <source>
        <dbReference type="SAM" id="Phobius"/>
    </source>
</evidence>
<sequence>MLGCGVKKHVVIDVALNASISSEASPPQQFCKYFAGLAVRASFLPSLLVYFSSSFLCAAMASIIIVVIACSKSLYKATQKRRNKKRELADFAHKPSVRRRSTAQARRPRRILNSTSSSSGGGGYNSTTYNSNGLVPRPDEPFELTSPSDLADLESLTRASTIASESGHSRRRMSDESTLAEVARDGAWTART</sequence>
<gene>
    <name evidence="3" type="ORF">LMH87_010236</name>
</gene>
<evidence type="ECO:0000313" key="4">
    <source>
        <dbReference type="Proteomes" id="UP001144673"/>
    </source>
</evidence>
<keyword evidence="2" id="KW-0472">Membrane</keyword>
<proteinExistence type="predicted"/>
<accession>A0A9W8UN08</accession>
<dbReference type="AlphaFoldDB" id="A0A9W8UN08"/>
<reference evidence="3" key="1">
    <citation type="journal article" date="2023" name="Access Microbiol">
        <title>De-novo genome assembly for Akanthomyces muscarius, a biocontrol agent of insect agricultural pests.</title>
        <authorList>
            <person name="Erdos Z."/>
            <person name="Studholme D.J."/>
            <person name="Raymond B."/>
            <person name="Sharma M."/>
        </authorList>
    </citation>
    <scope>NUCLEOTIDE SEQUENCE</scope>
    <source>
        <strain evidence="3">Ve6</strain>
    </source>
</reference>
<feature type="compositionally biased region" description="Polar residues" evidence="1">
    <location>
        <begin position="157"/>
        <end position="166"/>
    </location>
</feature>
<dbReference type="RefSeq" id="XP_056054420.1">
    <property type="nucleotide sequence ID" value="XM_056197363.1"/>
</dbReference>
<feature type="region of interest" description="Disordered" evidence="1">
    <location>
        <begin position="85"/>
        <end position="192"/>
    </location>
</feature>
<feature type="transmembrane region" description="Helical" evidence="2">
    <location>
        <begin position="47"/>
        <end position="75"/>
    </location>
</feature>
<keyword evidence="2" id="KW-0812">Transmembrane</keyword>
<organism evidence="3 4">
    <name type="scientific">Akanthomyces muscarius</name>
    <name type="common">Entomopathogenic fungus</name>
    <name type="synonym">Lecanicillium muscarium</name>
    <dbReference type="NCBI Taxonomy" id="2231603"/>
    <lineage>
        <taxon>Eukaryota</taxon>
        <taxon>Fungi</taxon>
        <taxon>Dikarya</taxon>
        <taxon>Ascomycota</taxon>
        <taxon>Pezizomycotina</taxon>
        <taxon>Sordariomycetes</taxon>
        <taxon>Hypocreomycetidae</taxon>
        <taxon>Hypocreales</taxon>
        <taxon>Cordycipitaceae</taxon>
        <taxon>Akanthomyces</taxon>
    </lineage>
</organism>
<protein>
    <submittedName>
        <fullName evidence="3">Uncharacterized protein</fullName>
    </submittedName>
</protein>
<dbReference type="EMBL" id="JAJHUN010000008">
    <property type="protein sequence ID" value="KAJ4153762.1"/>
    <property type="molecule type" value="Genomic_DNA"/>
</dbReference>
<dbReference type="GeneID" id="80897395"/>
<feature type="compositionally biased region" description="Basic residues" evidence="1">
    <location>
        <begin position="95"/>
        <end position="110"/>
    </location>
</feature>
<comment type="caution">
    <text evidence="3">The sequence shown here is derived from an EMBL/GenBank/DDBJ whole genome shotgun (WGS) entry which is preliminary data.</text>
</comment>
<evidence type="ECO:0000313" key="3">
    <source>
        <dbReference type="EMBL" id="KAJ4153762.1"/>
    </source>
</evidence>
<dbReference type="KEGG" id="amus:LMH87_010236"/>
<name>A0A9W8UN08_AKAMU</name>